<dbReference type="Pfam" id="PF06152">
    <property type="entry name" value="Phage_min_cap2"/>
    <property type="match status" value="1"/>
</dbReference>
<sequence length="575" mass="65602">MSDYNIREAFEKIEDELIDSMMRNFSRHRAEETKEGYNWTQWQAEQLKSLEEYRKHNAKKFGKRFKTINSKVEEMIRTAKADGNASQEAEILEAVKDGFKAPKKPSAHSTAEFFKVNDRKLDALIKSTTDDLKRAETAVLRMSNDKYRKAIFNAQVAMNTGAVTYEKAVDMACKDMLNAGLNCVEYKNGARHTLSDYADMAVKTANKRAYLRGEGEKRAEWGVSLVVVNSRQGGCPDCAKYIGKVFIDDVYSNGKKSDGNYPLLSTAIKNGLFHPRCKDSTSTYYPELDDLDAPLSEDEIKELDRQRGIEEKQQYAQRQAERFDRRAEYSLDEDNKRIAQTRADEWHDRADMLEEKAKKAGNSLPESVAKSQKTVIMKSGSDVVALENQRYGRNKSTLVNKTYVDSGEYKRKYDSATDNKEVNKSLYDCAKKALKHRSGTAFEDMYWIDGETGRVMLSVTDSADERTITYTDRIKKCIQTNNNVVTIHTHPSSMPPSIEDFNSCANNGYAKCFVACHNGVLYGYHSNEMINPKLYNLYIQKYMNGGFSEMEAQVKTIKKLSQSFDINFWEVSYNG</sequence>
<proteinExistence type="predicted"/>
<organism evidence="1 2">
    <name type="scientific">Ruminococcus bromii</name>
    <dbReference type="NCBI Taxonomy" id="40518"/>
    <lineage>
        <taxon>Bacteria</taxon>
        <taxon>Bacillati</taxon>
        <taxon>Bacillota</taxon>
        <taxon>Clostridia</taxon>
        <taxon>Eubacteriales</taxon>
        <taxon>Oscillospiraceae</taxon>
        <taxon>Ruminococcus</taxon>
    </lineage>
</organism>
<dbReference type="AlphaFoldDB" id="A0A2N0UXT6"/>
<dbReference type="Proteomes" id="UP000233425">
    <property type="component" value="Unassembled WGS sequence"/>
</dbReference>
<dbReference type="EMBL" id="NNSR01000038">
    <property type="protein sequence ID" value="PKD31758.1"/>
    <property type="molecule type" value="Genomic_DNA"/>
</dbReference>
<reference evidence="1" key="1">
    <citation type="journal article" date="2018" name="Environ. Microbiol.">
        <title>Sporulation capability and amylosome conservation among diverse human colonic and rumen isolates of the keystone starch-degrader Ruminococcus bromii.</title>
        <authorList>
            <person name="Mukhopadhya I."/>
            <person name="Morais S."/>
            <person name="Laverde-Gomez J."/>
            <person name="Sheridan P.O."/>
            <person name="Walker A.W."/>
            <person name="Kelly W."/>
            <person name="Klieve A.V."/>
            <person name="Ouwerkerk D."/>
            <person name="Duncan S.H."/>
            <person name="Louis P."/>
            <person name="Koropatkin N."/>
            <person name="Cockburn D."/>
            <person name="Kibler R."/>
            <person name="Cooper P.J."/>
            <person name="Sandoval C."/>
            <person name="Crost E."/>
            <person name="Juge N."/>
            <person name="Bayer E.A."/>
            <person name="Flint H.J."/>
        </authorList>
    </citation>
    <scope>NUCLEOTIDE SEQUENCE [LARGE SCALE GENOMIC DNA]</scope>
    <source>
        <strain evidence="1">ATCC 27255</strain>
    </source>
</reference>
<dbReference type="RefSeq" id="WP_101028753.1">
    <property type="nucleotide sequence ID" value="NZ_CABMMZ010000038.1"/>
</dbReference>
<evidence type="ECO:0000313" key="1">
    <source>
        <dbReference type="EMBL" id="PKD31758.1"/>
    </source>
</evidence>
<gene>
    <name evidence="1" type="ORF">RBATCC27255_00672</name>
</gene>
<keyword evidence="2" id="KW-1185">Reference proteome</keyword>
<name>A0A2N0UXT6_9FIRM</name>
<dbReference type="GO" id="GO:0005198">
    <property type="term" value="F:structural molecule activity"/>
    <property type="evidence" value="ECO:0007669"/>
    <property type="project" value="InterPro"/>
</dbReference>
<dbReference type="InterPro" id="IPR009319">
    <property type="entry name" value="Phage_A118_VSP1"/>
</dbReference>
<protein>
    <submittedName>
        <fullName evidence="1">Phage minor capsid protein 2</fullName>
    </submittedName>
</protein>
<comment type="caution">
    <text evidence="1">The sequence shown here is derived from an EMBL/GenBank/DDBJ whole genome shotgun (WGS) entry which is preliminary data.</text>
</comment>
<accession>A0A2N0UXT6</accession>
<evidence type="ECO:0000313" key="2">
    <source>
        <dbReference type="Proteomes" id="UP000233425"/>
    </source>
</evidence>